<feature type="region of interest" description="LID" evidence="7">
    <location>
        <begin position="91"/>
        <end position="101"/>
    </location>
</feature>
<dbReference type="GO" id="GO:0042274">
    <property type="term" value="P:ribosomal small subunit biogenesis"/>
    <property type="evidence" value="ECO:0007669"/>
    <property type="project" value="UniProtKB-UniRule"/>
</dbReference>
<comment type="caution">
    <text evidence="7">Lacks conserved residue(s) required for the propagation of feature annotation.</text>
</comment>
<keyword evidence="1 7" id="KW-0690">Ribosome biogenesis</keyword>
<proteinExistence type="inferred from homology"/>
<dbReference type="Pfam" id="PF13238">
    <property type="entry name" value="AAA_18"/>
    <property type="match status" value="1"/>
</dbReference>
<dbReference type="InterPro" id="IPR027417">
    <property type="entry name" value="P-loop_NTPase"/>
</dbReference>
<keyword evidence="2 7" id="KW-0698">rRNA processing</keyword>
<dbReference type="PANTHER" id="PTHR12595">
    <property type="entry name" value="POS9-ACTIVATING FACTOR FAP7-RELATED"/>
    <property type="match status" value="1"/>
</dbReference>
<evidence type="ECO:0000256" key="1">
    <source>
        <dbReference type="ARBA" id="ARBA00022517"/>
    </source>
</evidence>
<evidence type="ECO:0000256" key="3">
    <source>
        <dbReference type="ARBA" id="ARBA00022679"/>
    </source>
</evidence>
<keyword evidence="3 7" id="KW-0808">Transferase</keyword>
<dbReference type="PANTHER" id="PTHR12595:SF0">
    <property type="entry name" value="ADENYLATE KINASE ISOENZYME 6"/>
    <property type="match status" value="1"/>
</dbReference>
<gene>
    <name evidence="8" type="ORF">ENP88_02955</name>
</gene>
<comment type="catalytic activity">
    <reaction evidence="7">
        <text>AMP + ATP = 2 ADP</text>
        <dbReference type="Rhea" id="RHEA:12973"/>
        <dbReference type="ChEBI" id="CHEBI:30616"/>
        <dbReference type="ChEBI" id="CHEBI:456215"/>
        <dbReference type="ChEBI" id="CHEBI:456216"/>
        <dbReference type="EC" id="2.7.4.3"/>
    </reaction>
</comment>
<evidence type="ECO:0000256" key="2">
    <source>
        <dbReference type="ARBA" id="ARBA00022552"/>
    </source>
</evidence>
<keyword evidence="6 7" id="KW-0067">ATP-binding</keyword>
<comment type="function">
    <text evidence="7">Broad-specificity nucleoside monophosphate (NMP) kinase that catalyzes the reversible transfer of the terminal phosphate group between nucleoside triphosphates and monophosphates. Has also ATPase activity. Involved in the late maturation steps of the 30S ribosomal particles, specifically 16S rRNA maturation. While NMP activity is not required for ribosome maturation, ATPase activity is. Associates transiently with small ribosomal subunit protein uS11. ATP hydrolysis breaks the interaction with uS11. May temporarily remove uS11 from the ribosome to enable a conformational change of the ribosomal RNA that is needed for the final maturation step of the small ribosomal subunit.</text>
</comment>
<dbReference type="GO" id="GO:0006364">
    <property type="term" value="P:rRNA processing"/>
    <property type="evidence" value="ECO:0007669"/>
    <property type="project" value="UniProtKB-KW"/>
</dbReference>
<comment type="similarity">
    <text evidence="7">Belongs to the adenylate kinase family. AK6 subfamily.</text>
</comment>
<keyword evidence="5 7" id="KW-0418">Kinase</keyword>
<feature type="binding site" evidence="7">
    <location>
        <position position="9"/>
    </location>
    <ligand>
        <name>ATP</name>
        <dbReference type="ChEBI" id="CHEBI:30616"/>
    </ligand>
</feature>
<organism evidence="8">
    <name type="scientific">Archaeoglobus fulgidus</name>
    <dbReference type="NCBI Taxonomy" id="2234"/>
    <lineage>
        <taxon>Archaea</taxon>
        <taxon>Methanobacteriati</taxon>
        <taxon>Methanobacteriota</taxon>
        <taxon>Archaeoglobi</taxon>
        <taxon>Archaeoglobales</taxon>
        <taxon>Archaeoglobaceae</taxon>
        <taxon>Archaeoglobus</taxon>
    </lineage>
</organism>
<dbReference type="EMBL" id="DSLA01000046">
    <property type="protein sequence ID" value="HEH35116.1"/>
    <property type="molecule type" value="Genomic_DNA"/>
</dbReference>
<dbReference type="GO" id="GO:0016887">
    <property type="term" value="F:ATP hydrolysis activity"/>
    <property type="evidence" value="ECO:0007669"/>
    <property type="project" value="InterPro"/>
</dbReference>
<comment type="catalytic activity">
    <reaction evidence="7">
        <text>ATP + H2O = ADP + phosphate + H(+)</text>
        <dbReference type="Rhea" id="RHEA:13065"/>
        <dbReference type="ChEBI" id="CHEBI:15377"/>
        <dbReference type="ChEBI" id="CHEBI:15378"/>
        <dbReference type="ChEBI" id="CHEBI:30616"/>
        <dbReference type="ChEBI" id="CHEBI:43474"/>
        <dbReference type="ChEBI" id="CHEBI:456216"/>
    </reaction>
</comment>
<feature type="region of interest" description="NMP" evidence="7">
    <location>
        <begin position="28"/>
        <end position="48"/>
    </location>
</feature>
<dbReference type="InterPro" id="IPR020618">
    <property type="entry name" value="Adenyl_kinase_AK6"/>
</dbReference>
<feature type="binding site" evidence="7">
    <location>
        <position position="92"/>
    </location>
    <ligand>
        <name>ATP</name>
        <dbReference type="ChEBI" id="CHEBI:30616"/>
    </ligand>
</feature>
<comment type="caution">
    <text evidence="8">The sequence shown here is derived from an EMBL/GenBank/DDBJ whole genome shotgun (WGS) entry which is preliminary data.</text>
</comment>
<feature type="binding site" evidence="7">
    <location>
        <position position="13"/>
    </location>
    <ligand>
        <name>ATP</name>
        <dbReference type="ChEBI" id="CHEBI:30616"/>
    </ligand>
</feature>
<evidence type="ECO:0000256" key="4">
    <source>
        <dbReference type="ARBA" id="ARBA00022741"/>
    </source>
</evidence>
<name>A0A7J2TIT8_ARCFL</name>
<feature type="binding site" evidence="7">
    <location>
        <position position="11"/>
    </location>
    <ligand>
        <name>ATP</name>
        <dbReference type="ChEBI" id="CHEBI:30616"/>
    </ligand>
</feature>
<dbReference type="HAMAP" id="MF_00039">
    <property type="entry name" value="Adenylate_kinase_AK6"/>
    <property type="match status" value="1"/>
</dbReference>
<protein>
    <recommendedName>
        <fullName evidence="7">Putative adenylate kinase</fullName>
        <shortName evidence="7">AK</shortName>
        <ecNumber evidence="7">2.7.4.3</ecNumber>
    </recommendedName>
    <alternativeName>
        <fullName evidence="7">ATP-AMP transphosphorylase</fullName>
    </alternativeName>
</protein>
<feature type="binding site" evidence="7">
    <location>
        <position position="12"/>
    </location>
    <ligand>
        <name>ATP</name>
        <dbReference type="ChEBI" id="CHEBI:30616"/>
    </ligand>
</feature>
<reference evidence="8" key="1">
    <citation type="journal article" date="2020" name="mSystems">
        <title>Genome- and Community-Level Interaction Insights into Carbon Utilization and Element Cycling Functions of Hydrothermarchaeota in Hydrothermal Sediment.</title>
        <authorList>
            <person name="Zhou Z."/>
            <person name="Liu Y."/>
            <person name="Xu W."/>
            <person name="Pan J."/>
            <person name="Luo Z.H."/>
            <person name="Li M."/>
        </authorList>
    </citation>
    <scope>NUCLEOTIDE SEQUENCE [LARGE SCALE GENOMIC DNA]</scope>
    <source>
        <strain evidence="8">SpSt-26</strain>
    </source>
</reference>
<dbReference type="EC" id="2.7.4.3" evidence="7"/>
<feature type="binding site" evidence="7">
    <location>
        <position position="14"/>
    </location>
    <ligand>
        <name>ATP</name>
        <dbReference type="ChEBI" id="CHEBI:30616"/>
    </ligand>
</feature>
<dbReference type="Gene3D" id="3.40.50.300">
    <property type="entry name" value="P-loop containing nucleotide triphosphate hydrolases"/>
    <property type="match status" value="1"/>
</dbReference>
<sequence>MIALTGTPGTGKTSVAEELKKRGYKVISVREFAEIHRCAKKAGNEIIIDIERLSKHRFDGIIEGHLSHLLKPEMAIVLRCNPLVLKKRLLERGWDYEKVMENVEAELIDLILVEAIENCEKVFEIDTTKMTISEVADAVEKILRGEGNFEVGKIDWISELEDRIEEVTRYGGIQKDRMG</sequence>
<dbReference type="NCBIfam" id="NF003012">
    <property type="entry name" value="PRK03839.1"/>
    <property type="match status" value="1"/>
</dbReference>
<dbReference type="AlphaFoldDB" id="A0A7J2TIT8"/>
<dbReference type="GO" id="GO:0005524">
    <property type="term" value="F:ATP binding"/>
    <property type="evidence" value="ECO:0007669"/>
    <property type="project" value="UniProtKB-UniRule"/>
</dbReference>
<evidence type="ECO:0000256" key="6">
    <source>
        <dbReference type="ARBA" id="ARBA00022840"/>
    </source>
</evidence>
<evidence type="ECO:0000313" key="8">
    <source>
        <dbReference type="EMBL" id="HEH35116.1"/>
    </source>
</evidence>
<dbReference type="SUPFAM" id="SSF52540">
    <property type="entry name" value="P-loop containing nucleoside triphosphate hydrolases"/>
    <property type="match status" value="1"/>
</dbReference>
<keyword evidence="4 7" id="KW-0547">Nucleotide-binding</keyword>
<comment type="subunit">
    <text evidence="7">Interacts with uS11. Not a structural component of 40S pre-ribosomes, but transiently interacts with them by binding to uS11.</text>
</comment>
<evidence type="ECO:0000256" key="7">
    <source>
        <dbReference type="HAMAP-Rule" id="MF_00039"/>
    </source>
</evidence>
<accession>A0A7J2TIT8</accession>
<dbReference type="GO" id="GO:0004017">
    <property type="term" value="F:AMP kinase activity"/>
    <property type="evidence" value="ECO:0007669"/>
    <property type="project" value="UniProtKB-UniRule"/>
</dbReference>
<evidence type="ECO:0000256" key="5">
    <source>
        <dbReference type="ARBA" id="ARBA00022777"/>
    </source>
</evidence>